<accession>A0A5K3EIJ6</accession>
<dbReference type="InterPro" id="IPR011124">
    <property type="entry name" value="Znf_CW"/>
</dbReference>
<keyword evidence="2" id="KW-0863">Zinc-finger</keyword>
<dbReference type="InterPro" id="IPR009057">
    <property type="entry name" value="Homeodomain-like_sf"/>
</dbReference>
<protein>
    <submittedName>
        <fullName evidence="6">CW-type domain-containing protein</fullName>
    </submittedName>
</protein>
<evidence type="ECO:0000256" key="4">
    <source>
        <dbReference type="SAM" id="MobiDB-lite"/>
    </source>
</evidence>
<proteinExistence type="predicted"/>
<dbReference type="InterPro" id="IPR036388">
    <property type="entry name" value="WH-like_DNA-bd_sf"/>
</dbReference>
<feature type="region of interest" description="Disordered" evidence="4">
    <location>
        <begin position="1035"/>
        <end position="1054"/>
    </location>
</feature>
<evidence type="ECO:0000256" key="1">
    <source>
        <dbReference type="ARBA" id="ARBA00022723"/>
    </source>
</evidence>
<sequence>MNVSGLELESSKRRLTCMDPHCSNVNPVCFIGFAPNCDRNRGTSPWIHLSVGEHICQHCFQFFDHTKFSKSKTLANHTVWHERFARWKKKMTQKTGQLGFSSSLTELGFIVNNLLPWWVKCKACKRWRQIPLKLGLRISGFCSNFTCSVVFRRFHKPCEIPEDERIRMVLNNSQNFLASLKLLGLVQDSPLTYLCPPYPPDLLGISPLATGCINNTSSDNDPESGPPTFPAFRRPFSMPEEFPAPSGSWSPVDVNTWERFRFPNMTRHTPLYLALRNTIIYLWNKCPTCLVTPDRAAELLLVRGLVRVVLIDQWLPQILYAFTRMGLVNVGVCSMQENLDASPSGRIEVIGRVDLKTAVLQRQISNYLKVQHSSSTDEPSVAEFLTFRSLPPPPPPPPPVFSETQLAAKSVPRLNVLPTFQSHYFANHVVGAMNNDVVLLAHQAKLTTELEAQATLFHKTDTGLALLPCFLTDRIEFHVEALFDRVVFGPDSRGASTLTSFKPPTVQDAWDSLDQSIRSLLPDLDSSEVEHCLIEYFLACIEERITESLLVSDPRNPPSIVSLSELAPWQTALLLSSKSGPQSPSSSSPPQFLSDDTECDACTLLQVTYGNPSVVFPGANAYKDILDHLISPSERLVVSSVAVSLSGDQQGLFVRRQTATAPVRANSVVICLPLSSLKIVFCDDPVKQLNENRAPDGEASLPIFLPHHFRLSLPQFEPSLQSVAASTETRLCIAVTLVYPSAWWRTLLTEAMVKEPTWKTKLEEGEDLRDGDAAPTISPSLFAVLPEERSARGFCHAFTDLTPQSLLNEFGILQTRIISTSAADYWDKDDFTIANTVHAHLVKISQPHTSLPPAPLCSDVARLSSSSLCDNSTGPSLEATSKVDALVDCGISVKFSDSGQVVAAPDEEFAVSKTWWKLLADAASIYVMAGLTEPNHASDAAEIRPEVGDPLSQEVTTGLEWTEVYLSNSASSPWCAKRAMRLLRRAFTRNAEDLASDGNDDDEINLLPSNSPRAFCENECPDAEMEEVSVSGRVSSSTLTSPAGTPIIDIDHSPSSRSMRYLKRRLTLEK</sequence>
<evidence type="ECO:0000256" key="2">
    <source>
        <dbReference type="ARBA" id="ARBA00022771"/>
    </source>
</evidence>
<organism evidence="6">
    <name type="scientific">Mesocestoides corti</name>
    <name type="common">Flatworm</name>
    <dbReference type="NCBI Taxonomy" id="53468"/>
    <lineage>
        <taxon>Eukaryota</taxon>
        <taxon>Metazoa</taxon>
        <taxon>Spiralia</taxon>
        <taxon>Lophotrochozoa</taxon>
        <taxon>Platyhelminthes</taxon>
        <taxon>Cestoda</taxon>
        <taxon>Eucestoda</taxon>
        <taxon>Cyclophyllidea</taxon>
        <taxon>Mesocestoididae</taxon>
        <taxon>Mesocestoides</taxon>
    </lineage>
</organism>
<keyword evidence="1" id="KW-0479">Metal-binding</keyword>
<evidence type="ECO:0000256" key="3">
    <source>
        <dbReference type="ARBA" id="ARBA00022833"/>
    </source>
</evidence>
<evidence type="ECO:0000259" key="5">
    <source>
        <dbReference type="PROSITE" id="PS51050"/>
    </source>
</evidence>
<name>A0A5K3EIJ6_MESCO</name>
<dbReference type="AlphaFoldDB" id="A0A5K3EIJ6"/>
<dbReference type="WBParaSite" id="MCU_000812-RE">
    <property type="protein sequence ID" value="MCU_000812-RE"/>
    <property type="gene ID" value="MCU_000812"/>
</dbReference>
<keyword evidence="3" id="KW-0862">Zinc</keyword>
<dbReference type="PROSITE" id="PS51050">
    <property type="entry name" value="ZF_CW"/>
    <property type="match status" value="1"/>
</dbReference>
<dbReference type="GO" id="GO:0008270">
    <property type="term" value="F:zinc ion binding"/>
    <property type="evidence" value="ECO:0007669"/>
    <property type="project" value="UniProtKB-KW"/>
</dbReference>
<dbReference type="SUPFAM" id="SSF46689">
    <property type="entry name" value="Homeodomain-like"/>
    <property type="match status" value="1"/>
</dbReference>
<reference evidence="6" key="1">
    <citation type="submission" date="2019-11" db="UniProtKB">
        <authorList>
            <consortium name="WormBaseParasite"/>
        </authorList>
    </citation>
    <scope>IDENTIFICATION</scope>
</reference>
<dbReference type="Gene3D" id="1.10.10.10">
    <property type="entry name" value="Winged helix-like DNA-binding domain superfamily/Winged helix DNA-binding domain"/>
    <property type="match status" value="1"/>
</dbReference>
<evidence type="ECO:0000313" key="6">
    <source>
        <dbReference type="WBParaSite" id="MCU_000812-RE"/>
    </source>
</evidence>
<dbReference type="Gene3D" id="3.30.40.100">
    <property type="match status" value="1"/>
</dbReference>
<feature type="domain" description="CW-type" evidence="5">
    <location>
        <begin position="112"/>
        <end position="166"/>
    </location>
</feature>